<proteinExistence type="predicted"/>
<organism evidence="2 3">
    <name type="scientific">Melipona bicolor</name>
    <dbReference type="NCBI Taxonomy" id="60889"/>
    <lineage>
        <taxon>Eukaryota</taxon>
        <taxon>Metazoa</taxon>
        <taxon>Ecdysozoa</taxon>
        <taxon>Arthropoda</taxon>
        <taxon>Hexapoda</taxon>
        <taxon>Insecta</taxon>
        <taxon>Pterygota</taxon>
        <taxon>Neoptera</taxon>
        <taxon>Endopterygota</taxon>
        <taxon>Hymenoptera</taxon>
        <taxon>Apocrita</taxon>
        <taxon>Aculeata</taxon>
        <taxon>Apoidea</taxon>
        <taxon>Anthophila</taxon>
        <taxon>Apidae</taxon>
        <taxon>Melipona</taxon>
    </lineage>
</organism>
<protein>
    <submittedName>
        <fullName evidence="2">Uncharacterized protein</fullName>
    </submittedName>
</protein>
<gene>
    <name evidence="2" type="ORF">K0M31_006855</name>
</gene>
<evidence type="ECO:0000256" key="1">
    <source>
        <dbReference type="SAM" id="MobiDB-lite"/>
    </source>
</evidence>
<reference evidence="2" key="1">
    <citation type="submission" date="2021-10" db="EMBL/GenBank/DDBJ databases">
        <title>Melipona bicolor Genome sequencing and assembly.</title>
        <authorList>
            <person name="Araujo N.S."/>
            <person name="Arias M.C."/>
        </authorList>
    </citation>
    <scope>NUCLEOTIDE SEQUENCE</scope>
    <source>
        <strain evidence="2">USP_2M_L1-L4_2017</strain>
        <tissue evidence="2">Whole body</tissue>
    </source>
</reference>
<evidence type="ECO:0000313" key="3">
    <source>
        <dbReference type="Proteomes" id="UP001177670"/>
    </source>
</evidence>
<name>A0AA40FSF2_9HYME</name>
<dbReference type="Proteomes" id="UP001177670">
    <property type="component" value="Unassembled WGS sequence"/>
</dbReference>
<feature type="region of interest" description="Disordered" evidence="1">
    <location>
        <begin position="44"/>
        <end position="67"/>
    </location>
</feature>
<dbReference type="AlphaFoldDB" id="A0AA40FSF2"/>
<dbReference type="EMBL" id="JAHYIQ010000018">
    <property type="protein sequence ID" value="KAK1124504.1"/>
    <property type="molecule type" value="Genomic_DNA"/>
</dbReference>
<accession>A0AA40FSF2</accession>
<comment type="caution">
    <text evidence="2">The sequence shown here is derived from an EMBL/GenBank/DDBJ whole genome shotgun (WGS) entry which is preliminary data.</text>
</comment>
<evidence type="ECO:0000313" key="2">
    <source>
        <dbReference type="EMBL" id="KAK1124504.1"/>
    </source>
</evidence>
<sequence>MSAALVSVSTPTVDRSFNSFCSARCMHRVSPKEMEETALRRRESIERNKAVSPATSPTDPLEPWSTRGIKDMNTILAWEENAPDSP</sequence>
<keyword evidence="3" id="KW-1185">Reference proteome</keyword>